<proteinExistence type="predicted"/>
<protein>
    <submittedName>
        <fullName evidence="1">Uncharacterized protein</fullName>
    </submittedName>
</protein>
<dbReference type="EMBL" id="QDEB01023926">
    <property type="protein sequence ID" value="RZC40686.1"/>
    <property type="molecule type" value="Genomic_DNA"/>
</dbReference>
<name>A0A482W6I3_ASBVE</name>
<comment type="caution">
    <text evidence="1">The sequence shown here is derived from an EMBL/GenBank/DDBJ whole genome shotgun (WGS) entry which is preliminary data.</text>
</comment>
<keyword evidence="2" id="KW-1185">Reference proteome</keyword>
<dbReference type="OrthoDB" id="6799123at2759"/>
<evidence type="ECO:0000313" key="1">
    <source>
        <dbReference type="EMBL" id="RZC40686.1"/>
    </source>
</evidence>
<evidence type="ECO:0000313" key="2">
    <source>
        <dbReference type="Proteomes" id="UP000292052"/>
    </source>
</evidence>
<sequence>MACKIINLCIILHNTYIQYVSEADPENEDINVLDFGMMGNEVLHEENDNITEHEFRRVNQELADGRRVRMRIIEQFRRQQH</sequence>
<dbReference type="Proteomes" id="UP000292052">
    <property type="component" value="Unassembled WGS sequence"/>
</dbReference>
<dbReference type="AlphaFoldDB" id="A0A482W6I3"/>
<accession>A0A482W6I3</accession>
<gene>
    <name evidence="1" type="ORF">BDFB_013001</name>
</gene>
<reference evidence="1 2" key="1">
    <citation type="submission" date="2017-03" db="EMBL/GenBank/DDBJ databases">
        <title>Genome of the blue death feigning beetle - Asbolus verrucosus.</title>
        <authorList>
            <person name="Rider S.D."/>
        </authorList>
    </citation>
    <scope>NUCLEOTIDE SEQUENCE [LARGE SCALE GENOMIC DNA]</scope>
    <source>
        <strain evidence="1">Butters</strain>
        <tissue evidence="1">Head and leg muscle</tissue>
    </source>
</reference>
<organism evidence="1 2">
    <name type="scientific">Asbolus verrucosus</name>
    <name type="common">Desert ironclad beetle</name>
    <dbReference type="NCBI Taxonomy" id="1661398"/>
    <lineage>
        <taxon>Eukaryota</taxon>
        <taxon>Metazoa</taxon>
        <taxon>Ecdysozoa</taxon>
        <taxon>Arthropoda</taxon>
        <taxon>Hexapoda</taxon>
        <taxon>Insecta</taxon>
        <taxon>Pterygota</taxon>
        <taxon>Neoptera</taxon>
        <taxon>Endopterygota</taxon>
        <taxon>Coleoptera</taxon>
        <taxon>Polyphaga</taxon>
        <taxon>Cucujiformia</taxon>
        <taxon>Tenebrionidae</taxon>
        <taxon>Pimeliinae</taxon>
        <taxon>Asbolus</taxon>
    </lineage>
</organism>